<dbReference type="NCBIfam" id="TIGR00756">
    <property type="entry name" value="PPR"/>
    <property type="match status" value="6"/>
</dbReference>
<dbReference type="Proteomes" id="UP000189703">
    <property type="component" value="Unplaced"/>
</dbReference>
<dbReference type="Pfam" id="PF14432">
    <property type="entry name" value="DYW_deaminase"/>
    <property type="match status" value="1"/>
</dbReference>
<dbReference type="FunFam" id="1.25.40.10:FF:000470">
    <property type="entry name" value="Pentatricopeptide repeat-containing protein At5g66520"/>
    <property type="match status" value="1"/>
</dbReference>
<dbReference type="GeneID" id="104604529"/>
<dbReference type="InterPro" id="IPR011990">
    <property type="entry name" value="TPR-like_helical_dom_sf"/>
</dbReference>
<reference evidence="2" key="1">
    <citation type="submission" date="2025-08" db="UniProtKB">
        <authorList>
            <consortium name="RefSeq"/>
        </authorList>
    </citation>
    <scope>IDENTIFICATION</scope>
</reference>
<dbReference type="InterPro" id="IPR002885">
    <property type="entry name" value="PPR_rpt"/>
</dbReference>
<evidence type="ECO:0000313" key="2">
    <source>
        <dbReference type="RefSeq" id="XP_010267212.1"/>
    </source>
</evidence>
<dbReference type="InterPro" id="IPR046960">
    <property type="entry name" value="PPR_At4g14850-like_plant"/>
</dbReference>
<sequence length="724" mass="81045">MLPGKKLNLENPSLISLLESCKSIKQALQIHAQLILKGLNHNIFSLSRLISFFALSSSRDALDHARLLLSQIDRPNLFIWNTVIRGYSRSESPREAIVLYKSMVAEGVVSPNNFTYPFLLNSCARLSSVESGRGIHCHIIKNGFESDVFVNNSLIHLYSSFGYLDCARLLFSKSCQRDRVSYNTLIGGYARGGQPADALDLFGQMRISGIDPDEFTIVALLSVCSTLNDPKTGKIIHLLVVKSLDIYENNVLLTNALIDMYAKCGMMDMANTVFNTMGSRKSTPAWSSMVSGYARCGEILTARQLFDQMGDRDLISWTVMISGYSQLGWYNEALELFAEMEGVGLKPDEVTLVAVLSACAQLGALEIGRRLHYQYIEDRMLEKNAILSTAIVDMYAKCGSIELALEIFQGTPAKSRTISLFNSMVSGLAQHGLGRTAMTIFGEIESAHLRPDVVTFVGVLCACSHGGLIEEGNKIFESMLKDYGIKPQIEHYGCMVDLLGRGGHLKEAHDFIQGMPFEANSVIWRALLGACRIHQNVEMSEIAGKKLLELDPDHGARYVLLSNMFADVNQWEEARRVRKQMEDKGIQKPSGWSYIEFNGSIHQFLASDRSHPQAKEIKLMLEDMTRRLKAAGYVPDTTHVPFDIDEEEKETIVSYHSEKLALAFGLINFSPNMTIRIVKNLRICGDCHSAFKLLSEIFIREIVVRDTIRFHHFKNGSCSCMDYW</sequence>
<dbReference type="GO" id="GO:0009451">
    <property type="term" value="P:RNA modification"/>
    <property type="evidence" value="ECO:0007669"/>
    <property type="project" value="InterPro"/>
</dbReference>
<dbReference type="Pfam" id="PF20430">
    <property type="entry name" value="Eplus_motif"/>
    <property type="match status" value="1"/>
</dbReference>
<dbReference type="KEGG" id="nnu:104604529"/>
<proteinExistence type="predicted"/>
<dbReference type="PROSITE" id="PS51375">
    <property type="entry name" value="PPR"/>
    <property type="match status" value="6"/>
</dbReference>
<dbReference type="GO" id="GO:0003723">
    <property type="term" value="F:RNA binding"/>
    <property type="evidence" value="ECO:0007669"/>
    <property type="project" value="InterPro"/>
</dbReference>
<evidence type="ECO:0000313" key="1">
    <source>
        <dbReference type="Proteomes" id="UP000189703"/>
    </source>
</evidence>
<dbReference type="FunFam" id="1.25.40.10:FF:000348">
    <property type="entry name" value="Pentatricopeptide repeat-containing protein chloroplastic"/>
    <property type="match status" value="1"/>
</dbReference>
<dbReference type="OMA" id="GIQVHSH"/>
<dbReference type="Pfam" id="PF13041">
    <property type="entry name" value="PPR_2"/>
    <property type="match status" value="3"/>
</dbReference>
<dbReference type="eggNOG" id="KOG4197">
    <property type="taxonomic scope" value="Eukaryota"/>
</dbReference>
<name>A0A1U8AJ17_NELNU</name>
<keyword evidence="1" id="KW-1185">Reference proteome</keyword>
<dbReference type="Gene3D" id="1.25.40.10">
    <property type="entry name" value="Tetratricopeptide repeat domain"/>
    <property type="match status" value="4"/>
</dbReference>
<dbReference type="InterPro" id="IPR046848">
    <property type="entry name" value="E_motif"/>
</dbReference>
<gene>
    <name evidence="2" type="primary">LOC104604529</name>
</gene>
<dbReference type="InterPro" id="IPR032867">
    <property type="entry name" value="DYW_dom"/>
</dbReference>
<protein>
    <submittedName>
        <fullName evidence="2">Pentatricopeptide repeat-containing protein At2g29760, chloroplastic</fullName>
    </submittedName>
</protein>
<dbReference type="GO" id="GO:0008270">
    <property type="term" value="F:zinc ion binding"/>
    <property type="evidence" value="ECO:0007669"/>
    <property type="project" value="InterPro"/>
</dbReference>
<dbReference type="PANTHER" id="PTHR47926">
    <property type="entry name" value="PENTATRICOPEPTIDE REPEAT-CONTAINING PROTEIN"/>
    <property type="match status" value="1"/>
</dbReference>
<dbReference type="InterPro" id="IPR046849">
    <property type="entry name" value="E2_motif"/>
</dbReference>
<dbReference type="AlphaFoldDB" id="A0A1U8AJ17"/>
<dbReference type="Pfam" id="PF01535">
    <property type="entry name" value="PPR"/>
    <property type="match status" value="5"/>
</dbReference>
<dbReference type="FunFam" id="1.25.40.10:FF:000184">
    <property type="entry name" value="Pentatricopeptide repeat-containing protein, chloroplastic"/>
    <property type="match status" value="1"/>
</dbReference>
<dbReference type="PANTHER" id="PTHR47926:SF537">
    <property type="entry name" value="PENTACOTRIPEPTIDE-REPEAT REGION OF PRORP DOMAIN-CONTAINING PROTEIN"/>
    <property type="match status" value="1"/>
</dbReference>
<dbReference type="RefSeq" id="XP_010267212.1">
    <property type="nucleotide sequence ID" value="XM_010268910.2"/>
</dbReference>
<organism evidence="1 2">
    <name type="scientific">Nelumbo nucifera</name>
    <name type="common">Sacred lotus</name>
    <dbReference type="NCBI Taxonomy" id="4432"/>
    <lineage>
        <taxon>Eukaryota</taxon>
        <taxon>Viridiplantae</taxon>
        <taxon>Streptophyta</taxon>
        <taxon>Embryophyta</taxon>
        <taxon>Tracheophyta</taxon>
        <taxon>Spermatophyta</taxon>
        <taxon>Magnoliopsida</taxon>
        <taxon>Proteales</taxon>
        <taxon>Nelumbonaceae</taxon>
        <taxon>Nelumbo</taxon>
    </lineage>
</organism>
<dbReference type="Pfam" id="PF20431">
    <property type="entry name" value="E_motif"/>
    <property type="match status" value="1"/>
</dbReference>
<dbReference type="OrthoDB" id="185373at2759"/>
<accession>A0A1U8AJ17</accession>